<keyword evidence="2" id="KW-0472">Membrane</keyword>
<proteinExistence type="predicted"/>
<dbReference type="InterPro" id="IPR038805">
    <property type="entry name" value="TMEM139"/>
</dbReference>
<dbReference type="PANTHER" id="PTHR36294:SF1">
    <property type="entry name" value="TRANSMEMBRANE PROTEIN 139"/>
    <property type="match status" value="1"/>
</dbReference>
<accession>A0A8C5KKL8</accession>
<dbReference type="AlphaFoldDB" id="A0A8C5KKL8"/>
<feature type="transmembrane region" description="Helical" evidence="2">
    <location>
        <begin position="40"/>
        <end position="63"/>
    </location>
</feature>
<keyword evidence="2" id="KW-0812">Transmembrane</keyword>
<keyword evidence="2" id="KW-1133">Transmembrane helix</keyword>
<dbReference type="GeneID" id="101607942"/>
<evidence type="ECO:0000313" key="4">
    <source>
        <dbReference type="Proteomes" id="UP000694385"/>
    </source>
</evidence>
<organism evidence="3 4">
    <name type="scientific">Jaculus jaculus</name>
    <name type="common">Lesser Egyptian jerboa</name>
    <dbReference type="NCBI Taxonomy" id="51337"/>
    <lineage>
        <taxon>Eukaryota</taxon>
        <taxon>Metazoa</taxon>
        <taxon>Chordata</taxon>
        <taxon>Craniata</taxon>
        <taxon>Vertebrata</taxon>
        <taxon>Euteleostomi</taxon>
        <taxon>Mammalia</taxon>
        <taxon>Eutheria</taxon>
        <taxon>Euarchontoglires</taxon>
        <taxon>Glires</taxon>
        <taxon>Rodentia</taxon>
        <taxon>Myomorpha</taxon>
        <taxon>Dipodoidea</taxon>
        <taxon>Dipodidae</taxon>
        <taxon>Dipodinae</taxon>
        <taxon>Jaculus</taxon>
    </lineage>
</organism>
<gene>
    <name evidence="3" type="primary">Tmem139</name>
</gene>
<keyword evidence="4" id="KW-1185">Reference proteome</keyword>
<sequence>MVPSQLWGKLKKPFLLLGSSSLLLGLALLALEPKVSPVAYVFFCLAGFFFLACLLACCLEWGLQAMQRTMQTESPGVLGNARDNEAFEVPTYEQVVVVLDSQPQGHPQVLDQPPPYNSVVIAPGLEVGPCQPQASSTGRLERRVGSEGTMTGKANPGRALRLRGPRVVSTAPDLQSLRAPPKMEPLTPPPAYEVCFAHPDDDDVFYEDNWTLH</sequence>
<reference evidence="3" key="1">
    <citation type="submission" date="2025-08" db="UniProtKB">
        <authorList>
            <consortium name="Ensembl"/>
        </authorList>
    </citation>
    <scope>IDENTIFICATION</scope>
</reference>
<protein>
    <submittedName>
        <fullName evidence="3">Transmembrane protein 139</fullName>
    </submittedName>
</protein>
<evidence type="ECO:0000313" key="3">
    <source>
        <dbReference type="Ensembl" id="ENSJJAP00000010466.1"/>
    </source>
</evidence>
<evidence type="ECO:0000256" key="1">
    <source>
        <dbReference type="SAM" id="MobiDB-lite"/>
    </source>
</evidence>
<evidence type="ECO:0000256" key="2">
    <source>
        <dbReference type="SAM" id="Phobius"/>
    </source>
</evidence>
<dbReference type="CTD" id="135932"/>
<dbReference type="OMA" id="FYEDNWT"/>
<dbReference type="Ensembl" id="ENSJJAT00000016925.1">
    <property type="protein sequence ID" value="ENSJJAP00000010466.1"/>
    <property type="gene ID" value="ENSJJAG00000014062.1"/>
</dbReference>
<dbReference type="Proteomes" id="UP000694385">
    <property type="component" value="Unassembled WGS sequence"/>
</dbReference>
<dbReference type="PANTHER" id="PTHR36294">
    <property type="entry name" value="TRANSMEMBRANE PROTEIN 139"/>
    <property type="match status" value="1"/>
</dbReference>
<dbReference type="RefSeq" id="XP_004661125.1">
    <property type="nucleotide sequence ID" value="XM_004661068.2"/>
</dbReference>
<name>A0A8C5KKL8_JACJA</name>
<feature type="region of interest" description="Disordered" evidence="1">
    <location>
        <begin position="130"/>
        <end position="158"/>
    </location>
</feature>
<reference evidence="3" key="2">
    <citation type="submission" date="2025-09" db="UniProtKB">
        <authorList>
            <consortium name="Ensembl"/>
        </authorList>
    </citation>
    <scope>IDENTIFICATION</scope>
</reference>
<dbReference type="OrthoDB" id="9451194at2759"/>
<dbReference type="GeneTree" id="ENSGT00390000002723"/>